<dbReference type="InterPro" id="IPR036388">
    <property type="entry name" value="WH-like_DNA-bd_sf"/>
</dbReference>
<reference evidence="5 6" key="1">
    <citation type="journal article" date="2003" name="Proc. Natl. Acad. Sci. U.S.A.">
        <title>The genome sequence of Blochmannia floridanus: comparative analysis of reduced genomes.</title>
        <authorList>
            <person name="Gil R."/>
            <person name="Silva F.J."/>
            <person name="Zientz E."/>
            <person name="Delmotte F."/>
            <person name="Gonzalez-Candelas F."/>
            <person name="Latorre A."/>
            <person name="Rausell C."/>
            <person name="Kramerbeek J."/>
            <person name="Gadau J."/>
            <person name="Hoelldobler B."/>
            <person name="van Ham R.C.H.J."/>
            <person name="Gross R."/>
            <person name="Moya A."/>
        </authorList>
    </citation>
    <scope>NUCLEOTIDE SEQUENCE [LARGE SCALE GENOMIC DNA]</scope>
</reference>
<dbReference type="InterPro" id="IPR016032">
    <property type="entry name" value="Sig_transdc_resp-reg_C-effctor"/>
</dbReference>
<keyword evidence="3" id="KW-1133">Transmembrane helix</keyword>
<dbReference type="PROSITE" id="PS51755">
    <property type="entry name" value="OMPR_PHOB"/>
    <property type="match status" value="1"/>
</dbReference>
<dbReference type="GO" id="GO:0006355">
    <property type="term" value="P:regulation of DNA-templated transcription"/>
    <property type="evidence" value="ECO:0007669"/>
    <property type="project" value="InterPro"/>
</dbReference>
<dbReference type="GO" id="GO:0000160">
    <property type="term" value="P:phosphorelay signal transduction system"/>
    <property type="evidence" value="ECO:0007669"/>
    <property type="project" value="InterPro"/>
</dbReference>
<dbReference type="OrthoDB" id="5801519at2"/>
<evidence type="ECO:0000256" key="2">
    <source>
        <dbReference type="PROSITE-ProRule" id="PRU01091"/>
    </source>
</evidence>
<dbReference type="AlphaFoldDB" id="Q7VR33"/>
<dbReference type="SMART" id="SM00862">
    <property type="entry name" value="Trans_reg_C"/>
    <property type="match status" value="1"/>
</dbReference>
<dbReference type="GO" id="GO:0003677">
    <property type="term" value="F:DNA binding"/>
    <property type="evidence" value="ECO:0007669"/>
    <property type="project" value="UniProtKB-UniRule"/>
</dbReference>
<feature type="DNA-binding region" description="OmpR/PhoB-type" evidence="2">
    <location>
        <begin position="1"/>
        <end position="106"/>
    </location>
</feature>
<protein>
    <submittedName>
        <fullName evidence="5">Transcriptional regulatory protein, C terminal domain</fullName>
    </submittedName>
</protein>
<name>Q7VR33_BLOFL</name>
<organism evidence="5 6">
    <name type="scientific">Blochmanniella floridana</name>
    <dbReference type="NCBI Taxonomy" id="203907"/>
    <lineage>
        <taxon>Bacteria</taxon>
        <taxon>Pseudomonadati</taxon>
        <taxon>Pseudomonadota</taxon>
        <taxon>Gammaproteobacteria</taxon>
        <taxon>Enterobacterales</taxon>
        <taxon>Enterobacteriaceae</taxon>
        <taxon>ant endosymbionts</taxon>
        <taxon>Candidatus Blochmanniella</taxon>
    </lineage>
</organism>
<dbReference type="EMBL" id="BX248583">
    <property type="protein sequence ID" value="CAD83456.1"/>
    <property type="molecule type" value="Genomic_DNA"/>
</dbReference>
<dbReference type="eggNOG" id="COG3710">
    <property type="taxonomic scope" value="Bacteria"/>
</dbReference>
<evidence type="ECO:0000256" key="3">
    <source>
        <dbReference type="SAM" id="Phobius"/>
    </source>
</evidence>
<dbReference type="HOGENOM" id="CLU_075545_1_0_6"/>
<keyword evidence="3" id="KW-0472">Membrane</keyword>
<evidence type="ECO:0000313" key="5">
    <source>
        <dbReference type="EMBL" id="CAD83456.1"/>
    </source>
</evidence>
<keyword evidence="6" id="KW-1185">Reference proteome</keyword>
<keyword evidence="1 2" id="KW-0238">DNA-binding</keyword>
<dbReference type="KEGG" id="bfl:Bfl390"/>
<dbReference type="Proteomes" id="UP000002192">
    <property type="component" value="Chromosome"/>
</dbReference>
<dbReference type="InterPro" id="IPR001867">
    <property type="entry name" value="OmpR/PhoB-type_DNA-bd"/>
</dbReference>
<sequence length="212" mass="23939">MKYIIHSNIAFDTTEYILTSLHDSHASIKLSTSAGRILEELIKNRNTGLPVTREHLFTTVWKTHGLEPSNGNLNQQVSLIRKTLTLLGLNSSSIITVPKRGLKINNQLIIEAVHNNSPNPQSTVNPIENQINNTPPLPNTILKNTITYVKYILILTAMLIIIFSIGFIYLYNKTNNTKLYCCKEINSCDICDFPIILEFTCNNYNALYSKTI</sequence>
<dbReference type="Pfam" id="PF00486">
    <property type="entry name" value="Trans_reg_C"/>
    <property type="match status" value="1"/>
</dbReference>
<dbReference type="SUPFAM" id="SSF46894">
    <property type="entry name" value="C-terminal effector domain of the bipartite response regulators"/>
    <property type="match status" value="1"/>
</dbReference>
<feature type="transmembrane region" description="Helical" evidence="3">
    <location>
        <begin position="151"/>
        <end position="171"/>
    </location>
</feature>
<feature type="domain" description="OmpR/PhoB-type" evidence="4">
    <location>
        <begin position="1"/>
        <end position="106"/>
    </location>
</feature>
<evidence type="ECO:0000313" key="6">
    <source>
        <dbReference type="Proteomes" id="UP000002192"/>
    </source>
</evidence>
<gene>
    <name evidence="5" type="primary">yqeI</name>
    <name evidence="5" type="ordered locus">Bfl390</name>
</gene>
<accession>Q7VR33</accession>
<evidence type="ECO:0000256" key="1">
    <source>
        <dbReference type="ARBA" id="ARBA00023125"/>
    </source>
</evidence>
<proteinExistence type="predicted"/>
<keyword evidence="3" id="KW-0812">Transmembrane</keyword>
<evidence type="ECO:0000259" key="4">
    <source>
        <dbReference type="PROSITE" id="PS51755"/>
    </source>
</evidence>
<dbReference type="Gene3D" id="1.10.10.10">
    <property type="entry name" value="Winged helix-like DNA-binding domain superfamily/Winged helix DNA-binding domain"/>
    <property type="match status" value="1"/>
</dbReference>